<feature type="domain" description="DUF4178" evidence="2">
    <location>
        <begin position="61"/>
        <end position="201"/>
    </location>
</feature>
<keyword evidence="1" id="KW-1133">Transmembrane helix</keyword>
<evidence type="ECO:0000313" key="3">
    <source>
        <dbReference type="EMBL" id="OAM18499.1"/>
    </source>
</evidence>
<evidence type="ECO:0000313" key="4">
    <source>
        <dbReference type="Proteomes" id="UP000078003"/>
    </source>
</evidence>
<evidence type="ECO:0000259" key="2">
    <source>
        <dbReference type="Pfam" id="PF13785"/>
    </source>
</evidence>
<dbReference type="AlphaFoldDB" id="A0A1A9RKF0"/>
<name>A0A1A9RKF0_EIKCO</name>
<protein>
    <submittedName>
        <fullName evidence="3">DUF4178 domain-containing protein</fullName>
    </submittedName>
</protein>
<gene>
    <name evidence="3" type="ORF">A7P85_02140</name>
</gene>
<proteinExistence type="predicted"/>
<dbReference type="Pfam" id="PF13785">
    <property type="entry name" value="DUF4178"/>
    <property type="match status" value="1"/>
</dbReference>
<dbReference type="InterPro" id="IPR025235">
    <property type="entry name" value="DUF4178"/>
</dbReference>
<evidence type="ECO:0000256" key="1">
    <source>
        <dbReference type="SAM" id="Phobius"/>
    </source>
</evidence>
<dbReference type="EMBL" id="LXSF01000001">
    <property type="protein sequence ID" value="OAM18499.1"/>
    <property type="molecule type" value="Genomic_DNA"/>
</dbReference>
<keyword evidence="1" id="KW-0472">Membrane</keyword>
<keyword evidence="1" id="KW-0812">Transmembrane</keyword>
<accession>A0A1A9RKF0</accession>
<comment type="caution">
    <text evidence="3">The sequence shown here is derived from an EMBL/GenBank/DDBJ whole genome shotgun (WGS) entry which is preliminary data.</text>
</comment>
<reference evidence="4" key="1">
    <citation type="submission" date="2016-05" db="EMBL/GenBank/DDBJ databases">
        <title>Draft genome of Corynebacterium afermentans subsp. afermentans LCDC 88199T.</title>
        <authorList>
            <person name="Bernier A.-M."/>
            <person name="Bernard K."/>
        </authorList>
    </citation>
    <scope>NUCLEOTIDE SEQUENCE [LARGE SCALE GENOMIC DNA]</scope>
    <source>
        <strain evidence="4">NML01-0328</strain>
    </source>
</reference>
<feature type="transmembrane region" description="Helical" evidence="1">
    <location>
        <begin position="464"/>
        <end position="484"/>
    </location>
</feature>
<sequence length="520" mass="57515">MMSEPFFKTDCPSCGAPVHAHSATAVTLVCGFCHSLLVRQGAGIIDSGRDSALLEDFSPLQIGTSGTFANRPFAIIGRLQAKYDAGMWNEWYVQFEDGANGWLSESGDQYVFTLPAAEPLQEIPEFSSLVAGRSSLIYRNKRFWAADVRDIVLEQAAAQGELPFAVPLQMKNQVADWRCEQIFLTLDYASSPPEVFVGQGVKLADLQLGNTRSSEQVADSAGRLKGTRQAESCPNCGSPVQWITGLTPSILCPSCGSNLDATEGKLELLEANNRREAQADAFTLKIGSEARINNRTYTLIGAVRKDELEPEDAFNLMFGQKPLGIVPVGRWTEYLLFEPQAGFMWLVESGDGEWSVSETLNVWPRLYGDLFQPQGLPKLYDYGGRVVLAAGAFYWHIRQGDVDFYSDYRHNSNGKLCAESNRHEAAWSQSTAIPYRTVFEWFGMESNIPQYSANMNADRPSNGLMTLLIIVFVIINVPAWLSMLASEEDVSLAAMLSIMVLYFLGKRGNVFSGDDDDEDE</sequence>
<organism evidence="3 4">
    <name type="scientific">Eikenella corrodens</name>
    <dbReference type="NCBI Taxonomy" id="539"/>
    <lineage>
        <taxon>Bacteria</taxon>
        <taxon>Pseudomonadati</taxon>
        <taxon>Pseudomonadota</taxon>
        <taxon>Betaproteobacteria</taxon>
        <taxon>Neisseriales</taxon>
        <taxon>Neisseriaceae</taxon>
        <taxon>Eikenella</taxon>
    </lineage>
</organism>
<dbReference type="Proteomes" id="UP000078003">
    <property type="component" value="Unassembled WGS sequence"/>
</dbReference>